<evidence type="ECO:0000256" key="1">
    <source>
        <dbReference type="SAM" id="MobiDB-lite"/>
    </source>
</evidence>
<keyword evidence="2" id="KW-0812">Transmembrane</keyword>
<evidence type="ECO:0000313" key="4">
    <source>
        <dbReference type="Proteomes" id="UP001222325"/>
    </source>
</evidence>
<feature type="transmembrane region" description="Helical" evidence="2">
    <location>
        <begin position="82"/>
        <end position="102"/>
    </location>
</feature>
<keyword evidence="4" id="KW-1185">Reference proteome</keyword>
<evidence type="ECO:0000256" key="2">
    <source>
        <dbReference type="SAM" id="Phobius"/>
    </source>
</evidence>
<feature type="region of interest" description="Disordered" evidence="1">
    <location>
        <begin position="283"/>
        <end position="334"/>
    </location>
</feature>
<name>A0AAD6XJU3_9AGAR</name>
<dbReference type="Proteomes" id="UP001222325">
    <property type="component" value="Unassembled WGS sequence"/>
</dbReference>
<feature type="compositionally biased region" description="Polar residues" evidence="1">
    <location>
        <begin position="302"/>
        <end position="311"/>
    </location>
</feature>
<organism evidence="3 4">
    <name type="scientific">Mycena belliarum</name>
    <dbReference type="NCBI Taxonomy" id="1033014"/>
    <lineage>
        <taxon>Eukaryota</taxon>
        <taxon>Fungi</taxon>
        <taxon>Dikarya</taxon>
        <taxon>Basidiomycota</taxon>
        <taxon>Agaricomycotina</taxon>
        <taxon>Agaricomycetes</taxon>
        <taxon>Agaricomycetidae</taxon>
        <taxon>Agaricales</taxon>
        <taxon>Marasmiineae</taxon>
        <taxon>Mycenaceae</taxon>
        <taxon>Mycena</taxon>
    </lineage>
</organism>
<sequence length="334" mass="36035">MLPIGRATSPAWIAITLAGTWSNTAFFTIEFITAIIYMRNWDPRKPYKCWVYAMLLVDSFASFAVFANAFQALVYSPPNVPWPISMGIISNGLSTFVGQSFLIHLHWLITKKSLVSGFLMFLAVANLMTSLAIAIKTTLNLNLALSRGRTAAPTASLYHPIHLGSAILVASTNTSIAVALASPTWSTMPFAPRFRKRLQTVCTNALSSGALVAVVTLLAMALLLSRKADMALAFLATFICRLYSLTVLVNLIVRSRYFKAREAADHGRRQSAAGDGAIVTFTSAQSRRSHGASESPLPLGTMGNTESSDGPSDTYESDGKTDLHSVLPLGLPKS</sequence>
<keyword evidence="2" id="KW-0472">Membrane</keyword>
<accession>A0AAD6XJU3</accession>
<feature type="transmembrane region" description="Helical" evidence="2">
    <location>
        <begin position="49"/>
        <end position="70"/>
    </location>
</feature>
<dbReference type="AlphaFoldDB" id="A0AAD6XJU3"/>
<dbReference type="EMBL" id="JARJCN010000058">
    <property type="protein sequence ID" value="KAJ7079716.1"/>
    <property type="molecule type" value="Genomic_DNA"/>
</dbReference>
<proteinExistence type="predicted"/>
<feature type="transmembrane region" description="Helical" evidence="2">
    <location>
        <begin position="114"/>
        <end position="135"/>
    </location>
</feature>
<protein>
    <recommendedName>
        <fullName evidence="5">Transmembrane protein</fullName>
    </recommendedName>
</protein>
<keyword evidence="2" id="KW-1133">Transmembrane helix</keyword>
<evidence type="ECO:0008006" key="5">
    <source>
        <dbReference type="Google" id="ProtNLM"/>
    </source>
</evidence>
<evidence type="ECO:0000313" key="3">
    <source>
        <dbReference type="EMBL" id="KAJ7079716.1"/>
    </source>
</evidence>
<gene>
    <name evidence="3" type="ORF">B0H15DRAFT_493666</name>
</gene>
<comment type="caution">
    <text evidence="3">The sequence shown here is derived from an EMBL/GenBank/DDBJ whole genome shotgun (WGS) entry which is preliminary data.</text>
</comment>
<feature type="transmembrane region" description="Helical" evidence="2">
    <location>
        <begin position="201"/>
        <end position="224"/>
    </location>
</feature>
<feature type="transmembrane region" description="Helical" evidence="2">
    <location>
        <begin position="230"/>
        <end position="253"/>
    </location>
</feature>
<feature type="transmembrane region" description="Helical" evidence="2">
    <location>
        <begin position="155"/>
        <end position="180"/>
    </location>
</feature>
<feature type="transmembrane region" description="Helical" evidence="2">
    <location>
        <begin position="12"/>
        <end position="37"/>
    </location>
</feature>
<reference evidence="3" key="1">
    <citation type="submission" date="2023-03" db="EMBL/GenBank/DDBJ databases">
        <title>Massive genome expansion in bonnet fungi (Mycena s.s.) driven by repeated elements and novel gene families across ecological guilds.</title>
        <authorList>
            <consortium name="Lawrence Berkeley National Laboratory"/>
            <person name="Harder C.B."/>
            <person name="Miyauchi S."/>
            <person name="Viragh M."/>
            <person name="Kuo A."/>
            <person name="Thoen E."/>
            <person name="Andreopoulos B."/>
            <person name="Lu D."/>
            <person name="Skrede I."/>
            <person name="Drula E."/>
            <person name="Henrissat B."/>
            <person name="Morin E."/>
            <person name="Kohler A."/>
            <person name="Barry K."/>
            <person name="LaButti K."/>
            <person name="Morin E."/>
            <person name="Salamov A."/>
            <person name="Lipzen A."/>
            <person name="Mereny Z."/>
            <person name="Hegedus B."/>
            <person name="Baldrian P."/>
            <person name="Stursova M."/>
            <person name="Weitz H."/>
            <person name="Taylor A."/>
            <person name="Grigoriev I.V."/>
            <person name="Nagy L.G."/>
            <person name="Martin F."/>
            <person name="Kauserud H."/>
        </authorList>
    </citation>
    <scope>NUCLEOTIDE SEQUENCE</scope>
    <source>
        <strain evidence="3">CBHHK173m</strain>
    </source>
</reference>